<comment type="subcellular location">
    <subcellularLocation>
        <location evidence="1">Cell membrane</location>
        <topology evidence="1">Peripheral membrane protein</topology>
    </subcellularLocation>
</comment>
<dbReference type="Gene3D" id="1.10.720.140">
    <property type="match status" value="1"/>
</dbReference>
<name>A0ABD2MSR2_9CUCU</name>
<evidence type="ECO:0000256" key="2">
    <source>
        <dbReference type="ARBA" id="ARBA00022771"/>
    </source>
</evidence>
<dbReference type="InterPro" id="IPR013083">
    <property type="entry name" value="Znf_RING/FYVE/PHD"/>
</dbReference>
<dbReference type="EMBL" id="JABFTP020000021">
    <property type="protein sequence ID" value="KAL3269484.1"/>
    <property type="molecule type" value="Genomic_DNA"/>
</dbReference>
<dbReference type="InterPro" id="IPR036361">
    <property type="entry name" value="SAP_dom_sf"/>
</dbReference>
<dbReference type="FunFam" id="3.30.40.10:FF:000110">
    <property type="entry name" value="E3 ubiquitin-protein ligase RNF34 isoform X1"/>
    <property type="match status" value="1"/>
</dbReference>
<dbReference type="InterPro" id="IPR011011">
    <property type="entry name" value="Znf_FYVE_PHD"/>
</dbReference>
<evidence type="ECO:0000256" key="1">
    <source>
        <dbReference type="ARBA" id="ARBA00004202"/>
    </source>
</evidence>
<dbReference type="Pfam" id="PF13920">
    <property type="entry name" value="zf-C3HC4_3"/>
    <property type="match status" value="1"/>
</dbReference>
<dbReference type="InterPro" id="IPR057299">
    <property type="entry name" value="RNF34_RFFL_SAP"/>
</dbReference>
<keyword evidence="3" id="KW-0862">Zinc</keyword>
<keyword evidence="2 4" id="KW-0479">Metal-binding</keyword>
<feature type="compositionally biased region" description="Low complexity" evidence="5">
    <location>
        <begin position="159"/>
        <end position="177"/>
    </location>
</feature>
<evidence type="ECO:0000256" key="3">
    <source>
        <dbReference type="ARBA" id="ARBA00022833"/>
    </source>
</evidence>
<dbReference type="Pfam" id="PF22968">
    <property type="entry name" value="RNF34L-like_3rd"/>
    <property type="match status" value="1"/>
</dbReference>
<reference evidence="7 8" key="1">
    <citation type="journal article" date="2021" name="BMC Biol.">
        <title>Horizontally acquired antibacterial genes associated with adaptive radiation of ladybird beetles.</title>
        <authorList>
            <person name="Li H.S."/>
            <person name="Tang X.F."/>
            <person name="Huang Y.H."/>
            <person name="Xu Z.Y."/>
            <person name="Chen M.L."/>
            <person name="Du X.Y."/>
            <person name="Qiu B.Y."/>
            <person name="Chen P.T."/>
            <person name="Zhang W."/>
            <person name="Slipinski A."/>
            <person name="Escalona H.E."/>
            <person name="Waterhouse R.M."/>
            <person name="Zwick A."/>
            <person name="Pang H."/>
        </authorList>
    </citation>
    <scope>NUCLEOTIDE SEQUENCE [LARGE SCALE GENOMIC DNA]</scope>
    <source>
        <strain evidence="7">SYSU2018</strain>
    </source>
</reference>
<evidence type="ECO:0000259" key="6">
    <source>
        <dbReference type="PROSITE" id="PS50089"/>
    </source>
</evidence>
<dbReference type="InterPro" id="IPR055111">
    <property type="entry name" value="RNF34_RFFL_HeH"/>
</dbReference>
<protein>
    <recommendedName>
        <fullName evidence="6">RING-type domain-containing protein</fullName>
    </recommendedName>
</protein>
<dbReference type="PROSITE" id="PS50089">
    <property type="entry name" value="ZF_RING_2"/>
    <property type="match status" value="1"/>
</dbReference>
<organism evidence="7 8">
    <name type="scientific">Cryptolaemus montrouzieri</name>
    <dbReference type="NCBI Taxonomy" id="559131"/>
    <lineage>
        <taxon>Eukaryota</taxon>
        <taxon>Metazoa</taxon>
        <taxon>Ecdysozoa</taxon>
        <taxon>Arthropoda</taxon>
        <taxon>Hexapoda</taxon>
        <taxon>Insecta</taxon>
        <taxon>Pterygota</taxon>
        <taxon>Neoptera</taxon>
        <taxon>Endopterygota</taxon>
        <taxon>Coleoptera</taxon>
        <taxon>Polyphaga</taxon>
        <taxon>Cucujiformia</taxon>
        <taxon>Coccinelloidea</taxon>
        <taxon>Coccinellidae</taxon>
        <taxon>Scymninae</taxon>
        <taxon>Scymnini</taxon>
        <taxon>Cryptolaemus</taxon>
    </lineage>
</organism>
<dbReference type="SMART" id="SM00184">
    <property type="entry name" value="RING"/>
    <property type="match status" value="2"/>
</dbReference>
<keyword evidence="8" id="KW-1185">Reference proteome</keyword>
<dbReference type="PANTHER" id="PTHR14879">
    <property type="entry name" value="CASPASE REGULATOR, RING FINGER DOMAIN-CONTAINING"/>
    <property type="match status" value="1"/>
</dbReference>
<dbReference type="SUPFAM" id="SSF57903">
    <property type="entry name" value="FYVE/PHD zinc finger"/>
    <property type="match status" value="1"/>
</dbReference>
<dbReference type="CDD" id="cd16500">
    <property type="entry name" value="RING-HC_CARP"/>
    <property type="match status" value="1"/>
</dbReference>
<feature type="region of interest" description="Disordered" evidence="5">
    <location>
        <begin position="132"/>
        <end position="204"/>
    </location>
</feature>
<feature type="domain" description="RING-type" evidence="6">
    <location>
        <begin position="299"/>
        <end position="334"/>
    </location>
</feature>
<dbReference type="GO" id="GO:0005886">
    <property type="term" value="C:plasma membrane"/>
    <property type="evidence" value="ECO:0007669"/>
    <property type="project" value="UniProtKB-SubCell"/>
</dbReference>
<dbReference type="SUPFAM" id="SSF57850">
    <property type="entry name" value="RING/U-box"/>
    <property type="match status" value="1"/>
</dbReference>
<dbReference type="Gene3D" id="3.30.40.10">
    <property type="entry name" value="Zinc/RING finger domain, C3HC4 (zinc finger)"/>
    <property type="match status" value="1"/>
</dbReference>
<proteinExistence type="predicted"/>
<evidence type="ECO:0000256" key="4">
    <source>
        <dbReference type="PROSITE-ProRule" id="PRU00175"/>
    </source>
</evidence>
<dbReference type="PANTHER" id="PTHR14879:SF15">
    <property type="entry name" value="E3 UBIQUITIN-PROTEIN LIGASE RIFIFYLIN-LIKE PROTEIN"/>
    <property type="match status" value="1"/>
</dbReference>
<gene>
    <name evidence="7" type="ORF">HHI36_008552</name>
</gene>
<dbReference type="InterPro" id="IPR051728">
    <property type="entry name" value="RING-FYVE_E3_ubiquitin-ligase"/>
</dbReference>
<evidence type="ECO:0000313" key="8">
    <source>
        <dbReference type="Proteomes" id="UP001516400"/>
    </source>
</evidence>
<dbReference type="AlphaFoldDB" id="A0ABD2MSR2"/>
<accession>A0ABD2MSR2</accession>
<dbReference type="Proteomes" id="UP001516400">
    <property type="component" value="Unassembled WGS sequence"/>
</dbReference>
<dbReference type="InterPro" id="IPR001841">
    <property type="entry name" value="Znf_RING"/>
</dbReference>
<sequence>MPCTKCNSDFNFFNWKIRCGECQGKYCTKCLKKREGVLFCEKCMILLKRPPDRGKLMELKPKDLQDYLKKHNISTHGLVEKQELVDLFCNKHIPVKQRKGTEKLTANFGCSLPNFRDNSTLGELWDSLGNESFWTSSSNGQQRTSQEPPRPPPRRRSPRNSPTSPTTPQSRFSPQPTGQSSASSTPPEDRHQPPSTSTGNTLEPDWVFVNTAGSSEDISHQKTPEGSPVPPKCPKLAELESEEDLNQLSAKQLKILLTVNRVDFRGCVEKKELLDKAITLWRDNKKQREDLPTELDDLCKLCMDAPLDCVLLECGHIATCIDCGKKLAECPICRRYVSRVVRTFKA</sequence>
<dbReference type="SUPFAM" id="SSF68906">
    <property type="entry name" value="SAP domain"/>
    <property type="match status" value="1"/>
</dbReference>
<evidence type="ECO:0000313" key="7">
    <source>
        <dbReference type="EMBL" id="KAL3269484.1"/>
    </source>
</evidence>
<dbReference type="Pfam" id="PF23632">
    <property type="entry name" value="SAP_RNF34_RFFL"/>
    <property type="match status" value="1"/>
</dbReference>
<dbReference type="GO" id="GO:0008270">
    <property type="term" value="F:zinc ion binding"/>
    <property type="evidence" value="ECO:0007669"/>
    <property type="project" value="UniProtKB-KW"/>
</dbReference>
<comment type="caution">
    <text evidence="7">The sequence shown here is derived from an EMBL/GenBank/DDBJ whole genome shotgun (WGS) entry which is preliminary data.</text>
</comment>
<keyword evidence="2 4" id="KW-0863">Zinc-finger</keyword>
<evidence type="ECO:0000256" key="5">
    <source>
        <dbReference type="SAM" id="MobiDB-lite"/>
    </source>
</evidence>